<dbReference type="Proteomes" id="UP001549031">
    <property type="component" value="Unassembled WGS sequence"/>
</dbReference>
<evidence type="ECO:0000313" key="2">
    <source>
        <dbReference type="Proteomes" id="UP001549031"/>
    </source>
</evidence>
<protein>
    <submittedName>
        <fullName evidence="1">Uncharacterized protein</fullName>
    </submittedName>
</protein>
<organism evidence="1 2">
    <name type="scientific">Pseudorhizobium tarimense</name>
    <dbReference type="NCBI Taxonomy" id="1079109"/>
    <lineage>
        <taxon>Bacteria</taxon>
        <taxon>Pseudomonadati</taxon>
        <taxon>Pseudomonadota</taxon>
        <taxon>Alphaproteobacteria</taxon>
        <taxon>Hyphomicrobiales</taxon>
        <taxon>Rhizobiaceae</taxon>
        <taxon>Rhizobium/Agrobacterium group</taxon>
        <taxon>Pseudorhizobium</taxon>
    </lineage>
</organism>
<keyword evidence="2" id="KW-1185">Reference proteome</keyword>
<gene>
    <name evidence="1" type="ORF">ABID21_001155</name>
</gene>
<reference evidence="1 2" key="1">
    <citation type="submission" date="2024-06" db="EMBL/GenBank/DDBJ databases">
        <title>Genomic Encyclopedia of Type Strains, Phase IV (KMG-IV): sequencing the most valuable type-strain genomes for metagenomic binning, comparative biology and taxonomic classification.</title>
        <authorList>
            <person name="Goeker M."/>
        </authorList>
    </citation>
    <scope>NUCLEOTIDE SEQUENCE [LARGE SCALE GENOMIC DNA]</scope>
    <source>
        <strain evidence="1 2">DSM 105042</strain>
    </source>
</reference>
<evidence type="ECO:0000313" key="1">
    <source>
        <dbReference type="EMBL" id="MET3585053.1"/>
    </source>
</evidence>
<dbReference type="EMBL" id="JBEPLJ010000004">
    <property type="protein sequence ID" value="MET3585053.1"/>
    <property type="molecule type" value="Genomic_DNA"/>
</dbReference>
<sequence>MEAPSTCSLNVGDLLDIIVHSKVFSESVYAEGDLRVSGFFVTSDRKDKHLWLVPLTAYTDLMRRIGND</sequence>
<accession>A0ABV2H3F1</accession>
<proteinExistence type="predicted"/>
<comment type="caution">
    <text evidence="1">The sequence shown here is derived from an EMBL/GenBank/DDBJ whole genome shotgun (WGS) entry which is preliminary data.</text>
</comment>
<name>A0ABV2H3F1_9HYPH</name>